<feature type="signal peptide" evidence="2">
    <location>
        <begin position="1"/>
        <end position="23"/>
    </location>
</feature>
<reference evidence="3 4" key="1">
    <citation type="submission" date="2019-07" db="EMBL/GenBank/DDBJ databases">
        <title>Genomes of Cafeteria roenbergensis.</title>
        <authorList>
            <person name="Fischer M.G."/>
            <person name="Hackl T."/>
            <person name="Roman M."/>
        </authorList>
    </citation>
    <scope>NUCLEOTIDE SEQUENCE [LARGE SCALE GENOMIC DNA]</scope>
    <source>
        <strain evidence="3 4">BVI</strain>
    </source>
</reference>
<feature type="compositionally biased region" description="Acidic residues" evidence="1">
    <location>
        <begin position="433"/>
        <end position="453"/>
    </location>
</feature>
<dbReference type="Proteomes" id="UP000323011">
    <property type="component" value="Unassembled WGS sequence"/>
</dbReference>
<organism evidence="3 4">
    <name type="scientific">Cafeteria roenbergensis</name>
    <name type="common">Marine flagellate</name>
    <dbReference type="NCBI Taxonomy" id="33653"/>
    <lineage>
        <taxon>Eukaryota</taxon>
        <taxon>Sar</taxon>
        <taxon>Stramenopiles</taxon>
        <taxon>Bigyra</taxon>
        <taxon>Opalozoa</taxon>
        <taxon>Bicosoecida</taxon>
        <taxon>Cafeteriaceae</taxon>
        <taxon>Cafeteria</taxon>
    </lineage>
</organism>
<feature type="compositionally biased region" description="Low complexity" evidence="1">
    <location>
        <begin position="454"/>
        <end position="466"/>
    </location>
</feature>
<keyword evidence="4" id="KW-1185">Reference proteome</keyword>
<dbReference type="AlphaFoldDB" id="A0A5A8C3F6"/>
<feature type="region of interest" description="Disordered" evidence="1">
    <location>
        <begin position="418"/>
        <end position="466"/>
    </location>
</feature>
<evidence type="ECO:0008006" key="5">
    <source>
        <dbReference type="Google" id="ProtNLM"/>
    </source>
</evidence>
<evidence type="ECO:0000256" key="2">
    <source>
        <dbReference type="SAM" id="SignalP"/>
    </source>
</evidence>
<accession>A0A5A8C3F6</accession>
<evidence type="ECO:0000313" key="3">
    <source>
        <dbReference type="EMBL" id="KAA0146371.1"/>
    </source>
</evidence>
<dbReference type="EMBL" id="VLTN01000090">
    <property type="protein sequence ID" value="KAA0146371.1"/>
    <property type="molecule type" value="Genomic_DNA"/>
</dbReference>
<evidence type="ECO:0000313" key="4">
    <source>
        <dbReference type="Proteomes" id="UP000323011"/>
    </source>
</evidence>
<protein>
    <recommendedName>
        <fullName evidence="5">Senescence domain-containing protein</fullName>
    </recommendedName>
</protein>
<proteinExistence type="predicted"/>
<comment type="caution">
    <text evidence="3">The sequence shown here is derived from an EMBL/GenBank/DDBJ whole genome shotgun (WGS) entry which is preliminary data.</text>
</comment>
<gene>
    <name evidence="3" type="ORF">FNF29_08102</name>
</gene>
<name>A0A5A8C3F6_CAFRO</name>
<keyword evidence="2" id="KW-0732">Signal</keyword>
<feature type="chain" id="PRO_5022794525" description="Senescence domain-containing protein" evidence="2">
    <location>
        <begin position="24"/>
        <end position="525"/>
    </location>
</feature>
<sequence>MSVQTAVTGVVAFLVASPAAGSAGPSPGHGAGHVAGGSALLSDSTMSLIPEVRAALANASSAVAAAATAASRLAAALGVVAAGRAEATGMGSVIRRTVAPAVADECWSHMASGTVAAVSGVEVARIQLRNRASTSDMDTTEAEASLDVAEHLAKATVSRVAAALGSQSLPLLWRAAVASGLRYVVGSAATAAAGETMQSSADASGDADEAAAAVGDVSQRRRGQAIQLGEAVAAGTALSSSSSSSSSSAAASAGSEGPAGTLGGFVGQSWWPGALVSASTSSSFDGASTSPQSRVDAERCRVALEAAGRAALVSIIGSTAALAAAAGAAGGATVGAGVRAGSLAGGRSGGGSGAAYRFDARALDQLARDAAVLKAAASDANAAADSLLTASGVPRSALPPGVDARRAMLTTPSQAAAEYGSGACSGSGRGIGEEADDEEAQAGADDADEEDEASAAAPAGGSAFGSASSSGSTVVLSVSEWLPAALSVASAVPSEVLAALSDAEAASLSEATSAGQRAGWGVVTG</sequence>
<evidence type="ECO:0000256" key="1">
    <source>
        <dbReference type="SAM" id="MobiDB-lite"/>
    </source>
</evidence>